<dbReference type="InterPro" id="IPR015422">
    <property type="entry name" value="PyrdxlP-dep_Trfase_small"/>
</dbReference>
<sequence length="369" mass="42747">MFEIGSEFWNESVSNRRGKSIFNMLNSVTDYLLLFSGRTAIDFALEDVAKIVTSVYVPSYCCQSMLQPFIDRNIKIEFYDVIFSSKGVQYVIDYKKQCDVFFAVSYFGFLSTTMDDVIEAFKNNGVIVIEDITHRLLSEKSYCDKADYSVASIRKWVAIPSGGLVIKHQGALAEQEVCKPPEVLIDIKVRAMTQKYEYICDMENGRLIKENQKENYLALFSEFNKGIQFEYKNLEIDEISRNLLNSIDVDTIRKKRQSNASILYESLRKYDSVKPLVNSFDLDNDCPLFFPIKVKSYLRDGLRNHLISNKIYCPVHWPYPASIGLKVESTKIYCEELSLICDQRYDNKDMKKIISSIEEYLCDKKIKNL</sequence>
<dbReference type="SUPFAM" id="SSF53383">
    <property type="entry name" value="PLP-dependent transferases"/>
    <property type="match status" value="1"/>
</dbReference>
<dbReference type="GO" id="GO:0003824">
    <property type="term" value="F:catalytic activity"/>
    <property type="evidence" value="ECO:0007669"/>
    <property type="project" value="UniProtKB-ARBA"/>
</dbReference>
<protein>
    <submittedName>
        <fullName evidence="1">dTDP-4-amino-4,6-dideoxygalactose transaminase</fullName>
    </submittedName>
</protein>
<dbReference type="OrthoDB" id="8955051at2"/>
<name>A0A1M6M6I4_9FIRM</name>
<dbReference type="RefSeq" id="WP_073050736.1">
    <property type="nucleotide sequence ID" value="NZ_FQZL01000038.1"/>
</dbReference>
<dbReference type="Gene3D" id="3.90.1150.10">
    <property type="entry name" value="Aspartate Aminotransferase, domain 1"/>
    <property type="match status" value="1"/>
</dbReference>
<dbReference type="Proteomes" id="UP000184052">
    <property type="component" value="Unassembled WGS sequence"/>
</dbReference>
<reference evidence="1 2" key="1">
    <citation type="submission" date="2016-11" db="EMBL/GenBank/DDBJ databases">
        <authorList>
            <person name="Jaros S."/>
            <person name="Januszkiewicz K."/>
            <person name="Wedrychowicz H."/>
        </authorList>
    </citation>
    <scope>NUCLEOTIDE SEQUENCE [LARGE SCALE GENOMIC DNA]</scope>
    <source>
        <strain evidence="1 2">DSM 17477</strain>
    </source>
</reference>
<organism evidence="1 2">
    <name type="scientific">Dethiosulfatibacter aminovorans DSM 17477</name>
    <dbReference type="NCBI Taxonomy" id="1121476"/>
    <lineage>
        <taxon>Bacteria</taxon>
        <taxon>Bacillati</taxon>
        <taxon>Bacillota</taxon>
        <taxon>Tissierellia</taxon>
        <taxon>Dethiosulfatibacter</taxon>
    </lineage>
</organism>
<dbReference type="STRING" id="1121476.SAMN02745751_03379"/>
<evidence type="ECO:0000313" key="2">
    <source>
        <dbReference type="Proteomes" id="UP000184052"/>
    </source>
</evidence>
<dbReference type="InterPro" id="IPR015424">
    <property type="entry name" value="PyrdxlP-dep_Trfase"/>
</dbReference>
<accession>A0A1M6M6I4</accession>
<dbReference type="Gene3D" id="3.40.640.10">
    <property type="entry name" value="Type I PLP-dependent aspartate aminotransferase-like (Major domain)"/>
    <property type="match status" value="1"/>
</dbReference>
<evidence type="ECO:0000313" key="1">
    <source>
        <dbReference type="EMBL" id="SHJ79121.1"/>
    </source>
</evidence>
<gene>
    <name evidence="1" type="ORF">SAMN02745751_03379</name>
</gene>
<proteinExistence type="predicted"/>
<dbReference type="AlphaFoldDB" id="A0A1M6M6I4"/>
<dbReference type="InterPro" id="IPR015421">
    <property type="entry name" value="PyrdxlP-dep_Trfase_major"/>
</dbReference>
<keyword evidence="2" id="KW-1185">Reference proteome</keyword>
<dbReference type="EMBL" id="FQZL01000038">
    <property type="protein sequence ID" value="SHJ79121.1"/>
    <property type="molecule type" value="Genomic_DNA"/>
</dbReference>